<dbReference type="RefSeq" id="WP_131306797.1">
    <property type="nucleotide sequence ID" value="NZ_SJFN01000005.1"/>
</dbReference>
<gene>
    <name evidence="1" type="ORF">EYW49_04890</name>
</gene>
<dbReference type="EMBL" id="SJFN01000005">
    <property type="protein sequence ID" value="TBW40010.1"/>
    <property type="molecule type" value="Genomic_DNA"/>
</dbReference>
<dbReference type="OrthoDB" id="7869201at2"/>
<dbReference type="Proteomes" id="UP000292781">
    <property type="component" value="Unassembled WGS sequence"/>
</dbReference>
<evidence type="ECO:0000313" key="1">
    <source>
        <dbReference type="EMBL" id="TBW40010.1"/>
    </source>
</evidence>
<sequence>MYGHGMNGFGASFAALTRLGEAYGEIAALAPRVVALRTDAAIGAMTRPSAMAPDEPLRMIVEKFDALMEGAMAATLEAGLAVGRGFAGQGDPIAVMSGIATAAMAPTRHRLRVNLARLDRPNLPALAAE</sequence>
<comment type="caution">
    <text evidence="1">The sequence shown here is derived from an EMBL/GenBank/DDBJ whole genome shotgun (WGS) entry which is preliminary data.</text>
</comment>
<evidence type="ECO:0000313" key="2">
    <source>
        <dbReference type="Proteomes" id="UP000292781"/>
    </source>
</evidence>
<dbReference type="AlphaFoldDB" id="A0A4Q9VVY1"/>
<protein>
    <submittedName>
        <fullName evidence="1">Uncharacterized protein</fullName>
    </submittedName>
</protein>
<keyword evidence="2" id="KW-1185">Reference proteome</keyword>
<accession>A0A4Q9VVY1</accession>
<name>A0A4Q9VVY1_9HYPH</name>
<reference evidence="1 2" key="1">
    <citation type="submission" date="2019-02" db="EMBL/GenBank/DDBJ databases">
        <title>Siculibacillus lacustris gen. nov., sp. nov., a new rosette-forming bacterium isolated from a freshwater crater lake (Lake St. Ana, Romania).</title>
        <authorList>
            <person name="Felfoldi T."/>
            <person name="Marton Z."/>
            <person name="Szabo A."/>
            <person name="Mentes A."/>
            <person name="Boka K."/>
            <person name="Marialigeti K."/>
            <person name="Mathe I."/>
            <person name="Koncz M."/>
            <person name="Schumann P."/>
            <person name="Toth E."/>
        </authorList>
    </citation>
    <scope>NUCLEOTIDE SEQUENCE [LARGE SCALE GENOMIC DNA]</scope>
    <source>
        <strain evidence="1 2">SA-279</strain>
    </source>
</reference>
<organism evidence="1 2">
    <name type="scientific">Siculibacillus lacustris</name>
    <dbReference type="NCBI Taxonomy" id="1549641"/>
    <lineage>
        <taxon>Bacteria</taxon>
        <taxon>Pseudomonadati</taxon>
        <taxon>Pseudomonadota</taxon>
        <taxon>Alphaproteobacteria</taxon>
        <taxon>Hyphomicrobiales</taxon>
        <taxon>Ancalomicrobiaceae</taxon>
        <taxon>Siculibacillus</taxon>
    </lineage>
</organism>
<proteinExistence type="predicted"/>